<name>A0A378U2D8_MYROD</name>
<dbReference type="InterPro" id="IPR050545">
    <property type="entry name" value="Mycobact_MmpL"/>
</dbReference>
<feature type="transmembrane region" description="Helical" evidence="6">
    <location>
        <begin position="267"/>
        <end position="286"/>
    </location>
</feature>
<feature type="domain" description="Phospholipid/glycerol acyltransferase" evidence="7">
    <location>
        <begin position="893"/>
        <end position="1002"/>
    </location>
</feature>
<evidence type="ECO:0000313" key="8">
    <source>
        <dbReference type="EMBL" id="STZ69297.1"/>
    </source>
</evidence>
<feature type="transmembrane region" description="Helical" evidence="6">
    <location>
        <begin position="817"/>
        <end position="838"/>
    </location>
</feature>
<evidence type="ECO:0000256" key="4">
    <source>
        <dbReference type="ARBA" id="ARBA00022989"/>
    </source>
</evidence>
<sequence>MANWFYKIYQWGEKNKLLFFISVVLFISCMAFGAWNIKFEEDITRILPKSEKSNVTAKVLEQLRFSDKITVIIEKQKGGTTDDMVELASHLFDTLATKEAYIKHIQGKIEDENINETIAFVYQNLPLFLDEADYQELEQKIQLDSVAQTVEANYKTLVSPTSLVAKEFIQKDPFGVGFIALKKLQKLNIGDGFQLIDGFLFNKEEDKLLLFIDPVYSGSDTAHNTDFIAFLNGIKEEFNHKQEQVTIDYFGASFVAVANATQIKSDIQQTVAISITVLMLLLIAFYRRITIPVILFIPTFISALVALFFLYFMTDAISAISLSIGAILIGITIDYALHIMTHYKHCNDIKVLYQEITNPIMMSASTTAIAFLCLVFVHSEALRDLGIFASVTVMGAGIISLLLIPHLYKPSAKDRLNQSSSLLDKIAHFPFDQSKVLLGLCGLIILISLFTFKNVKFNSDLSSLNYFPEELKQVEQKLESTVDSGSKSLYLTCFGEDIEQVVEQNVALAKQLEQAKTKGEILHFSSLGDFVLSTQQQRAKIAQWENFWSKKNVNQFIEQFKYEGAKYGFNETAYQPFFALLHNKFEPIGIKDYSDLNPQIIDEFLIEKNGHYTLSTVVKLPEEHRQAFMEQFPSSDHFIVIDRKEMNETFLGNIVNDFNDLVNYSFLAVFAILWLFFRRIELVIVSMIPIVITGLITAGLMGLFHIEFNIFSTIVCTIIFGQGVDFTIFITNALQKEYTTGEESMPTYRASIILAVLTTLLAVGTLVFAKHPALKSISFVSIIGMSVAAINAFVIYPRLFKICFVNRQQRGNSPITLRLLLHSMVSFLYFGVFGFLYSMVSKVFLLVAPGKERTKLRMFSKGMHWYMTSVLYLNAFVRKKVRNPHKETFEKPAIIIANHTSFLDSLVMGMVYPNVVYLVNDWVYKSPIFGKAIQSAGFYRVSEGVDNSIDHLKQRVEMGFSLMIFPEGTRSHSNAVQRFHKGAFFLAETLQLDVVPVYIHGNSETIPKGDYIIYDGHIIATVGKRISHDDTSFGTTYAQRTKAISKHFKAEFAQIRTELEDVDYFKKKVFWAYLYKFPYVVKAVKADYKEYRKFYFEVNQHLSAEGGIHHIADDYGQLNMLLTLQQSKRKIYSYIADKEHRDVANTLYIVKKRKIHYGNTLDVQSKCDTLLVSSANTALTTDFIAHYQTIIVLKKAGVLLEAYEGFTKITEDNYVVVWNKVHDGK</sequence>
<feature type="transmembrane region" description="Helical" evidence="6">
    <location>
        <begin position="385"/>
        <end position="408"/>
    </location>
</feature>
<dbReference type="CDD" id="cd07989">
    <property type="entry name" value="LPLAT_AGPAT-like"/>
    <property type="match status" value="1"/>
</dbReference>
<keyword evidence="9" id="KW-1185">Reference proteome</keyword>
<dbReference type="PANTHER" id="PTHR33406:SF13">
    <property type="entry name" value="MEMBRANE PROTEIN YDFJ"/>
    <property type="match status" value="1"/>
</dbReference>
<comment type="subcellular location">
    <subcellularLocation>
        <location evidence="1">Cell membrane</location>
        <topology evidence="1">Multi-pass membrane protein</topology>
    </subcellularLocation>
</comment>
<keyword evidence="8" id="KW-0012">Acyltransferase</keyword>
<feature type="transmembrane region" description="Helical" evidence="6">
    <location>
        <begin position="710"/>
        <end position="731"/>
    </location>
</feature>
<feature type="transmembrane region" description="Helical" evidence="6">
    <location>
        <begin position="684"/>
        <end position="704"/>
    </location>
</feature>
<dbReference type="InterPro" id="IPR002123">
    <property type="entry name" value="Plipid/glycerol_acylTrfase"/>
</dbReference>
<proteinExistence type="predicted"/>
<evidence type="ECO:0000256" key="5">
    <source>
        <dbReference type="ARBA" id="ARBA00023136"/>
    </source>
</evidence>
<dbReference type="Pfam" id="PF03176">
    <property type="entry name" value="MMPL"/>
    <property type="match status" value="1"/>
</dbReference>
<evidence type="ECO:0000256" key="6">
    <source>
        <dbReference type="SAM" id="Phobius"/>
    </source>
</evidence>
<evidence type="ECO:0000256" key="3">
    <source>
        <dbReference type="ARBA" id="ARBA00022692"/>
    </source>
</evidence>
<dbReference type="SMART" id="SM00563">
    <property type="entry name" value="PlsC"/>
    <property type="match status" value="1"/>
</dbReference>
<accession>A0A378U2D8</accession>
<keyword evidence="8" id="KW-0808">Transferase</keyword>
<evidence type="ECO:0000256" key="1">
    <source>
        <dbReference type="ARBA" id="ARBA00004651"/>
    </source>
</evidence>
<dbReference type="InterPro" id="IPR004869">
    <property type="entry name" value="MMPL_dom"/>
</dbReference>
<keyword evidence="2" id="KW-1003">Cell membrane</keyword>
<evidence type="ECO:0000313" key="9">
    <source>
        <dbReference type="Proteomes" id="UP000255024"/>
    </source>
</evidence>
<feature type="transmembrane region" description="Helical" evidence="6">
    <location>
        <begin position="319"/>
        <end position="339"/>
    </location>
</feature>
<feature type="transmembrane region" description="Helical" evidence="6">
    <location>
        <begin position="752"/>
        <end position="771"/>
    </location>
</feature>
<dbReference type="GO" id="GO:0005886">
    <property type="term" value="C:plasma membrane"/>
    <property type="evidence" value="ECO:0007669"/>
    <property type="project" value="UniProtKB-SubCell"/>
</dbReference>
<dbReference type="AlphaFoldDB" id="A0A378U2D8"/>
<dbReference type="SUPFAM" id="SSF69593">
    <property type="entry name" value="Glycerol-3-phosphate (1)-acyltransferase"/>
    <property type="match status" value="1"/>
</dbReference>
<evidence type="ECO:0000259" key="7">
    <source>
        <dbReference type="SMART" id="SM00563"/>
    </source>
</evidence>
<keyword evidence="4 6" id="KW-1133">Transmembrane helix</keyword>
<protein>
    <submittedName>
        <fullName evidence="8">2-acyl-glycerophospho-ethanolamine acyltransferase</fullName>
    </submittedName>
</protein>
<evidence type="ECO:0000256" key="2">
    <source>
        <dbReference type="ARBA" id="ARBA00022475"/>
    </source>
</evidence>
<feature type="transmembrane region" description="Helical" evidence="6">
    <location>
        <begin position="360"/>
        <end position="379"/>
    </location>
</feature>
<keyword evidence="3 6" id="KW-0812">Transmembrane</keyword>
<organism evidence="8 9">
    <name type="scientific">Myroides odoratus</name>
    <name type="common">Flavobacterium odoratum</name>
    <dbReference type="NCBI Taxonomy" id="256"/>
    <lineage>
        <taxon>Bacteria</taxon>
        <taxon>Pseudomonadati</taxon>
        <taxon>Bacteroidota</taxon>
        <taxon>Flavobacteriia</taxon>
        <taxon>Flavobacteriales</taxon>
        <taxon>Flavobacteriaceae</taxon>
        <taxon>Myroides</taxon>
    </lineage>
</organism>
<feature type="transmembrane region" description="Helical" evidence="6">
    <location>
        <begin position="293"/>
        <end position="313"/>
    </location>
</feature>
<feature type="transmembrane region" description="Helical" evidence="6">
    <location>
        <begin position="777"/>
        <end position="796"/>
    </location>
</feature>
<dbReference type="PANTHER" id="PTHR33406">
    <property type="entry name" value="MEMBRANE PROTEIN MJ1562-RELATED"/>
    <property type="match status" value="1"/>
</dbReference>
<feature type="transmembrane region" description="Helical" evidence="6">
    <location>
        <begin position="436"/>
        <end position="452"/>
    </location>
</feature>
<dbReference type="GO" id="GO:0016746">
    <property type="term" value="F:acyltransferase activity"/>
    <property type="evidence" value="ECO:0007669"/>
    <property type="project" value="UniProtKB-KW"/>
</dbReference>
<dbReference type="SUPFAM" id="SSF82866">
    <property type="entry name" value="Multidrug efflux transporter AcrB transmembrane domain"/>
    <property type="match status" value="2"/>
</dbReference>
<feature type="transmembrane region" description="Helical" evidence="6">
    <location>
        <begin position="661"/>
        <end position="677"/>
    </location>
</feature>
<keyword evidence="5 6" id="KW-0472">Membrane</keyword>
<dbReference type="RefSeq" id="WP_115092074.1">
    <property type="nucleotide sequence ID" value="NZ_CP068107.1"/>
</dbReference>
<dbReference type="Proteomes" id="UP000255024">
    <property type="component" value="Unassembled WGS sequence"/>
</dbReference>
<dbReference type="Pfam" id="PF01553">
    <property type="entry name" value="Acyltransferase"/>
    <property type="match status" value="1"/>
</dbReference>
<gene>
    <name evidence="8" type="ORF">NCTC11179_02803</name>
</gene>
<dbReference type="EMBL" id="UGQL01000002">
    <property type="protein sequence ID" value="STZ69297.1"/>
    <property type="molecule type" value="Genomic_DNA"/>
</dbReference>
<reference evidence="8 9" key="1">
    <citation type="submission" date="2018-06" db="EMBL/GenBank/DDBJ databases">
        <authorList>
            <consortium name="Pathogen Informatics"/>
            <person name="Doyle S."/>
        </authorList>
    </citation>
    <scope>NUCLEOTIDE SEQUENCE [LARGE SCALE GENOMIC DNA]</scope>
    <source>
        <strain evidence="8 9">NCTC11179</strain>
    </source>
</reference>
<dbReference type="PROSITE" id="PS51257">
    <property type="entry name" value="PROKAR_LIPOPROTEIN"/>
    <property type="match status" value="1"/>
</dbReference>
<dbReference type="Gene3D" id="1.20.1640.10">
    <property type="entry name" value="Multidrug efflux transporter AcrB transmembrane domain"/>
    <property type="match status" value="2"/>
</dbReference>